<name>A0ABT9IZK6_9BACL</name>
<dbReference type="RefSeq" id="WP_305992113.1">
    <property type="nucleotide sequence ID" value="NZ_JAVAMP010000004.1"/>
</dbReference>
<reference evidence="1 2" key="1">
    <citation type="submission" date="2023-08" db="EMBL/GenBank/DDBJ databases">
        <authorList>
            <person name="Park J.-S."/>
        </authorList>
    </citation>
    <scope>NUCLEOTIDE SEQUENCE [LARGE SCALE GENOMIC DNA]</scope>
    <source>
        <strain evidence="1 2">2205SS18-9</strain>
    </source>
</reference>
<proteinExistence type="predicted"/>
<keyword evidence="2" id="KW-1185">Reference proteome</keyword>
<sequence>MKELKFLIAILIIIGISGCSEYNPSHDDISEDVDISEYNPSDEDIVDIHGEITNIDIFMRFIENINQGIKDEIKIVRYTIEGDAILRDLEYDGENIITTIDTTRDRYGKRHVSTFICKTIIIEETEEMNHYKHYLLNGCNQENIDTSILVIQK</sequence>
<comment type="caution">
    <text evidence="1">The sequence shown here is derived from an EMBL/GenBank/DDBJ whole genome shotgun (WGS) entry which is preliminary data.</text>
</comment>
<accession>A0ABT9IZK6</accession>
<dbReference type="InterPro" id="IPR025372">
    <property type="entry name" value="DUF4362"/>
</dbReference>
<protein>
    <submittedName>
        <fullName evidence="1">DUF4362 domain-containing protein</fullName>
    </submittedName>
</protein>
<organism evidence="1 2">
    <name type="scientific">Chengkuizengella axinellae</name>
    <dbReference type="NCBI Taxonomy" id="3064388"/>
    <lineage>
        <taxon>Bacteria</taxon>
        <taxon>Bacillati</taxon>
        <taxon>Bacillota</taxon>
        <taxon>Bacilli</taxon>
        <taxon>Bacillales</taxon>
        <taxon>Paenibacillaceae</taxon>
        <taxon>Chengkuizengella</taxon>
    </lineage>
</organism>
<evidence type="ECO:0000313" key="1">
    <source>
        <dbReference type="EMBL" id="MDP5274809.1"/>
    </source>
</evidence>
<dbReference type="PROSITE" id="PS51257">
    <property type="entry name" value="PROKAR_LIPOPROTEIN"/>
    <property type="match status" value="1"/>
</dbReference>
<dbReference type="EMBL" id="JAVAMP010000004">
    <property type="protein sequence ID" value="MDP5274809.1"/>
    <property type="molecule type" value="Genomic_DNA"/>
</dbReference>
<dbReference type="Pfam" id="PF14275">
    <property type="entry name" value="DUF4362"/>
    <property type="match status" value="1"/>
</dbReference>
<evidence type="ECO:0000313" key="2">
    <source>
        <dbReference type="Proteomes" id="UP001231941"/>
    </source>
</evidence>
<gene>
    <name evidence="1" type="ORF">Q5Y73_11880</name>
</gene>
<dbReference type="Proteomes" id="UP001231941">
    <property type="component" value="Unassembled WGS sequence"/>
</dbReference>